<keyword evidence="10" id="KW-1185">Reference proteome</keyword>
<keyword evidence="7 8" id="KW-0472">Membrane</keyword>
<feature type="transmembrane region" description="Helical" evidence="8">
    <location>
        <begin position="301"/>
        <end position="324"/>
    </location>
</feature>
<dbReference type="STRING" id="1069083.GCA_000371805_00811"/>
<evidence type="ECO:0000256" key="6">
    <source>
        <dbReference type="ARBA" id="ARBA00022989"/>
    </source>
</evidence>
<name>N6UWG1_9EURY</name>
<comment type="similarity">
    <text evidence="2">Belongs to the binding-protein-dependent transport system permease family. FecCD subfamily.</text>
</comment>
<reference evidence="9 10" key="1">
    <citation type="journal article" date="2013" name="Genome Announc.">
        <title>Draft Genome Sequence of a Highly Flagellated, Fast-Swimming Archaeon, Methanocaldococcus villosus Strain KIN24-T80 (DSM 22612).</title>
        <authorList>
            <person name="Thennarasu S."/>
            <person name="Polireddy D."/>
            <person name="Antony A."/>
            <person name="Yada M.R."/>
            <person name="Algarawi S."/>
            <person name="Sivakumar N."/>
        </authorList>
    </citation>
    <scope>NUCLEOTIDE SEQUENCE [LARGE SCALE GENOMIC DNA]</scope>
    <source>
        <strain evidence="9 10">KIN24-T80</strain>
    </source>
</reference>
<keyword evidence="5 8" id="KW-0812">Transmembrane</keyword>
<accession>N6UWG1</accession>
<feature type="transmembrane region" description="Helical" evidence="8">
    <location>
        <begin position="76"/>
        <end position="96"/>
    </location>
</feature>
<dbReference type="CDD" id="cd06550">
    <property type="entry name" value="TM_ABC_iron-siderophores_like"/>
    <property type="match status" value="1"/>
</dbReference>
<dbReference type="OrthoDB" id="27848at2157"/>
<protein>
    <submittedName>
        <fullName evidence="9">Transport system permease protein</fullName>
    </submittedName>
</protein>
<feature type="transmembrane region" description="Helical" evidence="8">
    <location>
        <begin position="216"/>
        <end position="237"/>
    </location>
</feature>
<evidence type="ECO:0000256" key="2">
    <source>
        <dbReference type="ARBA" id="ARBA00007935"/>
    </source>
</evidence>
<dbReference type="SUPFAM" id="SSF81345">
    <property type="entry name" value="ABC transporter involved in vitamin B12 uptake, BtuC"/>
    <property type="match status" value="1"/>
</dbReference>
<dbReference type="PATRIC" id="fig|1069083.5.peg.228"/>
<evidence type="ECO:0000256" key="4">
    <source>
        <dbReference type="ARBA" id="ARBA00022475"/>
    </source>
</evidence>
<evidence type="ECO:0000256" key="8">
    <source>
        <dbReference type="SAM" id="Phobius"/>
    </source>
</evidence>
<dbReference type="PANTHER" id="PTHR30472:SF25">
    <property type="entry name" value="ABC TRANSPORTER PERMEASE PROTEIN MJ0876-RELATED"/>
    <property type="match status" value="1"/>
</dbReference>
<evidence type="ECO:0000256" key="7">
    <source>
        <dbReference type="ARBA" id="ARBA00023136"/>
    </source>
</evidence>
<dbReference type="Pfam" id="PF01032">
    <property type="entry name" value="FecCD"/>
    <property type="match status" value="1"/>
</dbReference>
<evidence type="ECO:0000256" key="1">
    <source>
        <dbReference type="ARBA" id="ARBA00004651"/>
    </source>
</evidence>
<feature type="transmembrane region" description="Helical" evidence="8">
    <location>
        <begin position="170"/>
        <end position="188"/>
    </location>
</feature>
<evidence type="ECO:0000256" key="5">
    <source>
        <dbReference type="ARBA" id="ARBA00022692"/>
    </source>
</evidence>
<dbReference type="AlphaFoldDB" id="N6UWG1"/>
<keyword evidence="6 8" id="KW-1133">Transmembrane helix</keyword>
<dbReference type="RefSeq" id="WP_004589899.1">
    <property type="nucleotide sequence ID" value="NZ_APMM01000007.1"/>
</dbReference>
<dbReference type="InterPro" id="IPR037294">
    <property type="entry name" value="ABC_BtuC-like"/>
</dbReference>
<gene>
    <name evidence="9" type="ORF">J422_01166</name>
</gene>
<dbReference type="GO" id="GO:0005886">
    <property type="term" value="C:plasma membrane"/>
    <property type="evidence" value="ECO:0007669"/>
    <property type="project" value="UniProtKB-SubCell"/>
</dbReference>
<dbReference type="Gene3D" id="1.10.3470.10">
    <property type="entry name" value="ABC transporter involved in vitamin B12 uptake, BtuC"/>
    <property type="match status" value="1"/>
</dbReference>
<comment type="caution">
    <text evidence="9">The sequence shown here is derived from an EMBL/GenBank/DDBJ whole genome shotgun (WGS) entry which is preliminary data.</text>
</comment>
<evidence type="ECO:0000256" key="3">
    <source>
        <dbReference type="ARBA" id="ARBA00022448"/>
    </source>
</evidence>
<dbReference type="Proteomes" id="UP000053695">
    <property type="component" value="Unassembled WGS sequence"/>
</dbReference>
<feature type="transmembrane region" description="Helical" evidence="8">
    <location>
        <begin position="141"/>
        <end position="164"/>
    </location>
</feature>
<dbReference type="PANTHER" id="PTHR30472">
    <property type="entry name" value="FERRIC ENTEROBACTIN TRANSPORT SYSTEM PERMEASE PROTEIN"/>
    <property type="match status" value="1"/>
</dbReference>
<feature type="transmembrane region" description="Helical" evidence="8">
    <location>
        <begin position="6"/>
        <end position="23"/>
    </location>
</feature>
<dbReference type="EMBL" id="APMM01000007">
    <property type="protein sequence ID" value="ENN96659.1"/>
    <property type="molecule type" value="Genomic_DNA"/>
</dbReference>
<feature type="transmembrane region" description="Helical" evidence="8">
    <location>
        <begin position="257"/>
        <end position="289"/>
    </location>
</feature>
<evidence type="ECO:0000313" key="9">
    <source>
        <dbReference type="EMBL" id="ENN96659.1"/>
    </source>
</evidence>
<dbReference type="GO" id="GO:0022857">
    <property type="term" value="F:transmembrane transporter activity"/>
    <property type="evidence" value="ECO:0007669"/>
    <property type="project" value="InterPro"/>
</dbReference>
<feature type="transmembrane region" description="Helical" evidence="8">
    <location>
        <begin position="108"/>
        <end position="129"/>
    </location>
</feature>
<keyword evidence="3" id="KW-0813">Transport</keyword>
<evidence type="ECO:0000313" key="10">
    <source>
        <dbReference type="Proteomes" id="UP000053695"/>
    </source>
</evidence>
<dbReference type="InterPro" id="IPR000522">
    <property type="entry name" value="ABC_transptr_permease_BtuC"/>
</dbReference>
<sequence length="364" mass="40764">MRKILIPFLLISSLILFILSLYYSGTAESITTSDVNNFIIYKIKSGINYLFNKHVFDTYLSEKDRFKFELLEQYRFPPTIGAIFVGIILSASGLMLQTLFRNLLASPYTTGISSGVLLIAVLVIFNDSLSKLMISLFGGKYLVVAGWIGGIISMLMLLIIAYRVRESNGVLIVALLLTYFFSGIRAFYISQAEDIKVHEYYGYVIGNLKKITLNDLPIMAICTIIFLIALIFLVKPLNALLFGERYAKSFGLDIKKIRILILLTTCFAVGSIIPFVGLMAFVGIVSPYLARIIIKTSDHKYLLPTTMLLGVNLLLFCHILTVKYASFLNIKYAPPLPIGSLLDIIGGLLVIYLIFKEEKKIVIQ</sequence>
<keyword evidence="4" id="KW-1003">Cell membrane</keyword>
<proteinExistence type="inferred from homology"/>
<comment type="subcellular location">
    <subcellularLocation>
        <location evidence="1">Cell membrane</location>
        <topology evidence="1">Multi-pass membrane protein</topology>
    </subcellularLocation>
</comment>
<dbReference type="GO" id="GO:0033214">
    <property type="term" value="P:siderophore-iron import into cell"/>
    <property type="evidence" value="ECO:0007669"/>
    <property type="project" value="TreeGrafter"/>
</dbReference>
<feature type="transmembrane region" description="Helical" evidence="8">
    <location>
        <begin position="336"/>
        <end position="355"/>
    </location>
</feature>
<organism evidence="9 10">
    <name type="scientific">Methanocaldococcus villosus KIN24-T80</name>
    <dbReference type="NCBI Taxonomy" id="1069083"/>
    <lineage>
        <taxon>Archaea</taxon>
        <taxon>Methanobacteriati</taxon>
        <taxon>Methanobacteriota</taxon>
        <taxon>Methanomada group</taxon>
        <taxon>Methanococci</taxon>
        <taxon>Methanococcales</taxon>
        <taxon>Methanocaldococcaceae</taxon>
        <taxon>Methanocaldococcus</taxon>
    </lineage>
</organism>